<feature type="domain" description="ADP ribosyltransferase" evidence="1">
    <location>
        <begin position="192"/>
        <end position="281"/>
    </location>
</feature>
<protein>
    <recommendedName>
        <fullName evidence="1">ADP ribosyltransferase domain-containing protein</fullName>
    </recommendedName>
</protein>
<evidence type="ECO:0000313" key="2">
    <source>
        <dbReference type="EMBL" id="CAF1072042.1"/>
    </source>
</evidence>
<dbReference type="InterPro" id="IPR003540">
    <property type="entry name" value="ADP-ribosyltransferase"/>
</dbReference>
<name>A0A814LY99_ADIRI</name>
<dbReference type="Proteomes" id="UP000663828">
    <property type="component" value="Unassembled WGS sequence"/>
</dbReference>
<dbReference type="GO" id="GO:0005576">
    <property type="term" value="C:extracellular region"/>
    <property type="evidence" value="ECO:0007669"/>
    <property type="project" value="InterPro"/>
</dbReference>
<sequence length="291" mass="32693">MAEATHDDCSLLEKPSVEIDPLAVNDVPSDKAANGDGDSQIIATCCLSKRGKQVWVFSKCAAPAYARAIEHDCVKNRGVKRTVDKIVEAGIIPNDQSEGTKLLRYYMNLARETNNPVHLLKAYTLESSFYRHINDYMSEGDDNEVFKKLCGGWSGYYTGALMRHPALSSYRWRGSVFRGFVIDKEDFDKSYKMNYLISNKAFQSTSKLAAVARRFAYHRESINIGDIRVMISYNILDNRAALDIENISRYPAEKEVLMMPGCLFKISSLVLGKSKNDLTVVTVDQLLTMNA</sequence>
<evidence type="ECO:0000313" key="3">
    <source>
        <dbReference type="EMBL" id="CAF1124558.1"/>
    </source>
</evidence>
<dbReference type="SUPFAM" id="SSF56399">
    <property type="entry name" value="ADP-ribosylation"/>
    <property type="match status" value="1"/>
</dbReference>
<dbReference type="OrthoDB" id="423533at2759"/>
<accession>A0A814LY99</accession>
<keyword evidence="4" id="KW-1185">Reference proteome</keyword>
<dbReference type="EMBL" id="CAJNOR010001086">
    <property type="protein sequence ID" value="CAF1072042.1"/>
    <property type="molecule type" value="Genomic_DNA"/>
</dbReference>
<proteinExistence type="predicted"/>
<dbReference type="PROSITE" id="PS51996">
    <property type="entry name" value="TR_MART"/>
    <property type="match status" value="1"/>
</dbReference>
<dbReference type="Proteomes" id="UP000663852">
    <property type="component" value="Unassembled WGS sequence"/>
</dbReference>
<dbReference type="Gene3D" id="3.90.176.10">
    <property type="entry name" value="Toxin ADP-ribosyltransferase, Chain A, domain 1"/>
    <property type="match status" value="1"/>
</dbReference>
<organism evidence="2 4">
    <name type="scientific">Adineta ricciae</name>
    <name type="common">Rotifer</name>
    <dbReference type="NCBI Taxonomy" id="249248"/>
    <lineage>
        <taxon>Eukaryota</taxon>
        <taxon>Metazoa</taxon>
        <taxon>Spiralia</taxon>
        <taxon>Gnathifera</taxon>
        <taxon>Rotifera</taxon>
        <taxon>Eurotatoria</taxon>
        <taxon>Bdelloidea</taxon>
        <taxon>Adinetida</taxon>
        <taxon>Adinetidae</taxon>
        <taxon>Adineta</taxon>
    </lineage>
</organism>
<evidence type="ECO:0000313" key="4">
    <source>
        <dbReference type="Proteomes" id="UP000663828"/>
    </source>
</evidence>
<gene>
    <name evidence="3" type="ORF">EDS130_LOCUS21237</name>
    <name evidence="2" type="ORF">XAT740_LOCUS16866</name>
</gene>
<comment type="caution">
    <text evidence="2">The sequence shown here is derived from an EMBL/GenBank/DDBJ whole genome shotgun (WGS) entry which is preliminary data.</text>
</comment>
<evidence type="ECO:0000259" key="1">
    <source>
        <dbReference type="Pfam" id="PF03496"/>
    </source>
</evidence>
<dbReference type="EMBL" id="CAJNOJ010000107">
    <property type="protein sequence ID" value="CAF1124558.1"/>
    <property type="molecule type" value="Genomic_DNA"/>
</dbReference>
<dbReference type="AlphaFoldDB" id="A0A814LY99"/>
<reference evidence="2" key="1">
    <citation type="submission" date="2021-02" db="EMBL/GenBank/DDBJ databases">
        <authorList>
            <person name="Nowell W R."/>
        </authorList>
    </citation>
    <scope>NUCLEOTIDE SEQUENCE</scope>
</reference>
<dbReference type="Pfam" id="PF03496">
    <property type="entry name" value="ADPrib_exo_Tox"/>
    <property type="match status" value="1"/>
</dbReference>